<protein>
    <recommendedName>
        <fullName evidence="1">Polymerase nucleotidyl transferase domain-containing protein</fullName>
    </recommendedName>
</protein>
<evidence type="ECO:0000313" key="3">
    <source>
        <dbReference type="Proteomes" id="UP000196228"/>
    </source>
</evidence>
<dbReference type="InterPro" id="IPR036390">
    <property type="entry name" value="WH_DNA-bd_sf"/>
</dbReference>
<accession>A0A1Y0HUS6</accession>
<gene>
    <name evidence="2" type="ORF">CBR64_10350</name>
</gene>
<sequence length="207" mass="22889">MDTARPFAVVTPTLDGDALARLALADASFTAGELRRLIPHASVDGIRKALNRLSEQGIVEARRAGPAITYRMNRDHVSADAVVELARWRERTLERFAHAVDGWTPSPVYGALFGSWVRGDATPSSDLDVFLVRPTAADPDRWDELVSELEREGTRWTGNDTRALVLAEDHVRAEPDDPVLRSVVEEGVRFAGSSSWLRRHVRAGPRS</sequence>
<feature type="domain" description="Polymerase nucleotidyl transferase" evidence="1">
    <location>
        <begin position="111"/>
        <end position="136"/>
    </location>
</feature>
<dbReference type="SUPFAM" id="SSF46785">
    <property type="entry name" value="Winged helix' DNA-binding domain"/>
    <property type="match status" value="1"/>
</dbReference>
<dbReference type="RefSeq" id="WP_087470851.1">
    <property type="nucleotide sequence ID" value="NZ_CP021383.1"/>
</dbReference>
<evidence type="ECO:0000259" key="1">
    <source>
        <dbReference type="Pfam" id="PF01909"/>
    </source>
</evidence>
<dbReference type="CDD" id="cd05403">
    <property type="entry name" value="NT_KNTase_like"/>
    <property type="match status" value="1"/>
</dbReference>
<dbReference type="Proteomes" id="UP000196228">
    <property type="component" value="Chromosome"/>
</dbReference>
<dbReference type="GO" id="GO:0016779">
    <property type="term" value="F:nucleotidyltransferase activity"/>
    <property type="evidence" value="ECO:0007669"/>
    <property type="project" value="InterPro"/>
</dbReference>
<reference evidence="2 3" key="1">
    <citation type="submission" date="2017-05" db="EMBL/GenBank/DDBJ databases">
        <authorList>
            <person name="Song R."/>
            <person name="Chenine A.L."/>
            <person name="Ruprecht R.M."/>
        </authorList>
    </citation>
    <scope>NUCLEOTIDE SEQUENCE [LARGE SCALE GENOMIC DNA]</scope>
    <source>
        <strain evidence="2 3">PSBB019</strain>
    </source>
</reference>
<dbReference type="EMBL" id="CP021383">
    <property type="protein sequence ID" value="ARU51829.1"/>
    <property type="molecule type" value="Genomic_DNA"/>
</dbReference>
<name>A0A1Y0HUS6_CELCE</name>
<dbReference type="InterPro" id="IPR002934">
    <property type="entry name" value="Polymerase_NTP_transf_dom"/>
</dbReference>
<organism evidence="2 3">
    <name type="scientific">Cellulosimicrobium cellulans</name>
    <name type="common">Arthrobacter luteus</name>
    <dbReference type="NCBI Taxonomy" id="1710"/>
    <lineage>
        <taxon>Bacteria</taxon>
        <taxon>Bacillati</taxon>
        <taxon>Actinomycetota</taxon>
        <taxon>Actinomycetes</taxon>
        <taxon>Micrococcales</taxon>
        <taxon>Promicromonosporaceae</taxon>
        <taxon>Cellulosimicrobium</taxon>
    </lineage>
</organism>
<dbReference type="Gene3D" id="3.30.460.10">
    <property type="entry name" value="Beta Polymerase, domain 2"/>
    <property type="match status" value="1"/>
</dbReference>
<dbReference type="Pfam" id="PF01909">
    <property type="entry name" value="NTP_transf_2"/>
    <property type="match status" value="1"/>
</dbReference>
<dbReference type="KEGG" id="cceu:CBR64_10350"/>
<dbReference type="Gene3D" id="1.10.10.10">
    <property type="entry name" value="Winged helix-like DNA-binding domain superfamily/Winged helix DNA-binding domain"/>
    <property type="match status" value="1"/>
</dbReference>
<dbReference type="InterPro" id="IPR036388">
    <property type="entry name" value="WH-like_DNA-bd_sf"/>
</dbReference>
<dbReference type="AlphaFoldDB" id="A0A1Y0HUS6"/>
<dbReference type="InterPro" id="IPR043519">
    <property type="entry name" value="NT_sf"/>
</dbReference>
<evidence type="ECO:0000313" key="2">
    <source>
        <dbReference type="EMBL" id="ARU51829.1"/>
    </source>
</evidence>
<dbReference type="SUPFAM" id="SSF81301">
    <property type="entry name" value="Nucleotidyltransferase"/>
    <property type="match status" value="1"/>
</dbReference>
<dbReference type="OrthoDB" id="3826063at2"/>
<proteinExistence type="predicted"/>